<gene>
    <name evidence="4" type="ORF">L5515_007621</name>
</gene>
<reference evidence="4 5" key="1">
    <citation type="submission" date="2022-04" db="EMBL/GenBank/DDBJ databases">
        <title>Chromosome-level reference genomes for two strains of Caenorhabditis briggsae: an improved platform for comparative genomics.</title>
        <authorList>
            <person name="Stevens L."/>
            <person name="Andersen E."/>
        </authorList>
    </citation>
    <scope>NUCLEOTIDE SEQUENCE [LARGE SCALE GENOMIC DNA]</scope>
    <source>
        <strain evidence="4">VX34</strain>
        <tissue evidence="4">Whole-organism</tissue>
    </source>
</reference>
<dbReference type="InterPro" id="IPR051866">
    <property type="entry name" value="Intracell_Sig-Traffick_Protein"/>
</dbReference>
<dbReference type="SUPFAM" id="SSF116846">
    <property type="entry name" value="MIT domain"/>
    <property type="match status" value="1"/>
</dbReference>
<protein>
    <recommendedName>
        <fullName evidence="6">Protein CBR-RSKD-1</fullName>
    </recommendedName>
</protein>
<dbReference type="Gene3D" id="3.30.1520.10">
    <property type="entry name" value="Phox-like domain"/>
    <property type="match status" value="1"/>
</dbReference>
<dbReference type="SUPFAM" id="SSF64268">
    <property type="entry name" value="PX domain"/>
    <property type="match status" value="1"/>
</dbReference>
<feature type="region of interest" description="Disordered" evidence="1">
    <location>
        <begin position="170"/>
        <end position="198"/>
    </location>
</feature>
<dbReference type="GO" id="GO:0004672">
    <property type="term" value="F:protein kinase activity"/>
    <property type="evidence" value="ECO:0007669"/>
    <property type="project" value="InterPro"/>
</dbReference>
<evidence type="ECO:0000259" key="2">
    <source>
        <dbReference type="PROSITE" id="PS50011"/>
    </source>
</evidence>
<dbReference type="InterPro" id="IPR036181">
    <property type="entry name" value="MIT_dom_sf"/>
</dbReference>
<evidence type="ECO:0000313" key="5">
    <source>
        <dbReference type="Proteomes" id="UP000829354"/>
    </source>
</evidence>
<dbReference type="GO" id="GO:0035091">
    <property type="term" value="F:phosphatidylinositol binding"/>
    <property type="evidence" value="ECO:0007669"/>
    <property type="project" value="InterPro"/>
</dbReference>
<feature type="region of interest" description="Disordered" evidence="1">
    <location>
        <begin position="820"/>
        <end position="841"/>
    </location>
</feature>
<sequence length="841" mass="94695">MSSLYPDESYCTSDLGRILYQLKTDWSCVSSVTSITEEKHLAGSHTVYTVEIECTPVAPQLAHDFSHRIFILSTRFKEMAKLHAAISKLHKQLYLRGTFPVFPPAKLIGSADPAVIQERRHGIEACLNFVFDSEVLRKSRLLHEFVEKAKEKTYIAHEITGNEVFYDNSSSILDQPNSHSSDSDSPNHVSPLEPTHEQIGDDFEFPDVAIAAEVAGEQRVPRKSSMRRLFPRLRGGHNQHIEIEEPAADYLVTAGKLVATAQRAEEEHAYELAFQCYKSAASSLIQGVQIESDMTKRNAVRRKTAKYLVKAEKLYRTYLSLDGSVFNFEGLLTAAMQDPNILAFQCSNKSMKNYRFIGVLPELDAERKVILVEETVGESKKKYVMKLIEKGVPSVDSSIFLPTNIPHMVQLVQFFETETHIILLLEYVQPGMLWSFLRRMFNEAESRHVLWLAELKADVRDGEKTSSVSITRTKSEGNYRGRRLLFTVGVDFERVVEMRDESFSTEKPSEEDQVVCTVGEDPTGRSDAPTGGFTLLGSSKEAVESQIFQVEEESPAAVKFDFSTSKSHSPRGNRISSDDPDHSVCSTSKMSSESNPMSDANSKEIFLKALSKALMTVQKQLSSRKQVWNFLDLPESLVVHWSAQIVSFFFVLHAEYQEFVGDLNADDILIDTDGNLLITYIGRWYEANRRKRISDGYSAPESTQYGWIPTSESDAWTLGALMFEMICGRSLANAAPHGVLRNMELPIPEKCKISFVAKDLLSILLVPTASLRPSFDEVRAHPFFRHIDWLLYDNPTTSSTTAPVSQKPIARIEKVIDPIPEVPKDEPSTSRVSPTSRRILF</sequence>
<dbReference type="GO" id="GO:0005524">
    <property type="term" value="F:ATP binding"/>
    <property type="evidence" value="ECO:0007669"/>
    <property type="project" value="InterPro"/>
</dbReference>
<feature type="compositionally biased region" description="Low complexity" evidence="1">
    <location>
        <begin position="176"/>
        <end position="188"/>
    </location>
</feature>
<dbReference type="PANTHER" id="PTHR15508">
    <property type="entry name" value="RIBOSOMAL PROTEIN S6 KINASE"/>
    <property type="match status" value="1"/>
</dbReference>
<dbReference type="EMBL" id="CP092624">
    <property type="protein sequence ID" value="UMM34629.1"/>
    <property type="molecule type" value="Genomic_DNA"/>
</dbReference>
<dbReference type="InterPro" id="IPR001683">
    <property type="entry name" value="PX_dom"/>
</dbReference>
<dbReference type="SMART" id="SM00312">
    <property type="entry name" value="PX"/>
    <property type="match status" value="1"/>
</dbReference>
<feature type="domain" description="Protein kinase" evidence="2">
    <location>
        <begin position="354"/>
        <end position="784"/>
    </location>
</feature>
<evidence type="ECO:0008006" key="6">
    <source>
        <dbReference type="Google" id="ProtNLM"/>
    </source>
</evidence>
<dbReference type="Gene3D" id="1.20.58.80">
    <property type="entry name" value="Phosphotransferase system, lactose/cellobiose-type IIA subunit"/>
    <property type="match status" value="1"/>
</dbReference>
<dbReference type="Gene3D" id="1.10.510.10">
    <property type="entry name" value="Transferase(Phosphotransferase) domain 1"/>
    <property type="match status" value="1"/>
</dbReference>
<dbReference type="CDD" id="cd02677">
    <property type="entry name" value="MIT_SNX15"/>
    <property type="match status" value="1"/>
</dbReference>
<name>A0AAE9JLG7_CAEBR</name>
<dbReference type="InterPro" id="IPR007330">
    <property type="entry name" value="MIT_dom"/>
</dbReference>
<feature type="compositionally biased region" description="Polar residues" evidence="1">
    <location>
        <begin position="584"/>
        <end position="599"/>
    </location>
</feature>
<dbReference type="SMART" id="SM00745">
    <property type="entry name" value="MIT"/>
    <property type="match status" value="1"/>
</dbReference>
<dbReference type="PANTHER" id="PTHR15508:SF8">
    <property type="entry name" value="LD24550P"/>
    <property type="match status" value="1"/>
</dbReference>
<dbReference type="AlphaFoldDB" id="A0AAE9JLG7"/>
<dbReference type="SMART" id="SM00220">
    <property type="entry name" value="S_TKc"/>
    <property type="match status" value="1"/>
</dbReference>
<feature type="domain" description="PX" evidence="3">
    <location>
        <begin position="26"/>
        <end position="152"/>
    </location>
</feature>
<dbReference type="Pfam" id="PF00069">
    <property type="entry name" value="Pkinase"/>
    <property type="match status" value="1"/>
</dbReference>
<evidence type="ECO:0000313" key="4">
    <source>
        <dbReference type="EMBL" id="UMM34629.1"/>
    </source>
</evidence>
<dbReference type="Pfam" id="PF00787">
    <property type="entry name" value="PX"/>
    <property type="match status" value="1"/>
</dbReference>
<evidence type="ECO:0000259" key="3">
    <source>
        <dbReference type="PROSITE" id="PS50195"/>
    </source>
</evidence>
<evidence type="ECO:0000256" key="1">
    <source>
        <dbReference type="SAM" id="MobiDB-lite"/>
    </source>
</evidence>
<keyword evidence="5" id="KW-1185">Reference proteome</keyword>
<feature type="region of interest" description="Disordered" evidence="1">
    <location>
        <begin position="562"/>
        <end position="599"/>
    </location>
</feature>
<dbReference type="InterPro" id="IPR000719">
    <property type="entry name" value="Prot_kinase_dom"/>
</dbReference>
<dbReference type="InterPro" id="IPR036871">
    <property type="entry name" value="PX_dom_sf"/>
</dbReference>
<dbReference type="InterPro" id="IPR011009">
    <property type="entry name" value="Kinase-like_dom_sf"/>
</dbReference>
<feature type="compositionally biased region" description="Low complexity" evidence="1">
    <location>
        <begin position="829"/>
        <end position="841"/>
    </location>
</feature>
<dbReference type="Proteomes" id="UP000829354">
    <property type="component" value="Chromosome V"/>
</dbReference>
<organism evidence="4 5">
    <name type="scientific">Caenorhabditis briggsae</name>
    <dbReference type="NCBI Taxonomy" id="6238"/>
    <lineage>
        <taxon>Eukaryota</taxon>
        <taxon>Metazoa</taxon>
        <taxon>Ecdysozoa</taxon>
        <taxon>Nematoda</taxon>
        <taxon>Chromadorea</taxon>
        <taxon>Rhabditida</taxon>
        <taxon>Rhabditina</taxon>
        <taxon>Rhabditomorpha</taxon>
        <taxon>Rhabditoidea</taxon>
        <taxon>Rhabditidae</taxon>
        <taxon>Peloderinae</taxon>
        <taxon>Caenorhabditis</taxon>
    </lineage>
</organism>
<accession>A0AAE9JLG7</accession>
<dbReference type="PROSITE" id="PS50011">
    <property type="entry name" value="PROTEIN_KINASE_DOM"/>
    <property type="match status" value="1"/>
</dbReference>
<dbReference type="SUPFAM" id="SSF56112">
    <property type="entry name" value="Protein kinase-like (PK-like)"/>
    <property type="match status" value="1"/>
</dbReference>
<dbReference type="PROSITE" id="PS50195">
    <property type="entry name" value="PX"/>
    <property type="match status" value="1"/>
</dbReference>
<dbReference type="Pfam" id="PF04212">
    <property type="entry name" value="MIT"/>
    <property type="match status" value="1"/>
</dbReference>
<proteinExistence type="predicted"/>